<evidence type="ECO:0000259" key="1">
    <source>
        <dbReference type="Pfam" id="PF06742"/>
    </source>
</evidence>
<dbReference type="InterPro" id="IPR037049">
    <property type="entry name" value="DUF1214_C_sf"/>
</dbReference>
<dbReference type="Pfam" id="PF06863">
    <property type="entry name" value="DUF1254"/>
    <property type="match status" value="1"/>
</dbReference>
<dbReference type="Pfam" id="PF06742">
    <property type="entry name" value="DUF1214"/>
    <property type="match status" value="1"/>
</dbReference>
<dbReference type="EMBL" id="FOOI01000012">
    <property type="protein sequence ID" value="SFH08896.1"/>
    <property type="molecule type" value="Genomic_DNA"/>
</dbReference>
<organism evidence="3 4">
    <name type="scientific">Actinopolymorpha cephalotaxi</name>
    <dbReference type="NCBI Taxonomy" id="504797"/>
    <lineage>
        <taxon>Bacteria</taxon>
        <taxon>Bacillati</taxon>
        <taxon>Actinomycetota</taxon>
        <taxon>Actinomycetes</taxon>
        <taxon>Propionibacteriales</taxon>
        <taxon>Actinopolymorphaceae</taxon>
        <taxon>Actinopolymorpha</taxon>
    </lineage>
</organism>
<dbReference type="InterPro" id="IPR037050">
    <property type="entry name" value="DUF1254_sf"/>
</dbReference>
<evidence type="ECO:0000313" key="4">
    <source>
        <dbReference type="Proteomes" id="UP000199052"/>
    </source>
</evidence>
<dbReference type="STRING" id="504797.SAMN05421678_11214"/>
<dbReference type="Gene3D" id="2.60.40.1610">
    <property type="entry name" value="Domain of unknown function DUF1254"/>
    <property type="match status" value="1"/>
</dbReference>
<evidence type="ECO:0000313" key="3">
    <source>
        <dbReference type="EMBL" id="SFH08896.1"/>
    </source>
</evidence>
<dbReference type="AlphaFoldDB" id="A0A1I2X865"/>
<protein>
    <submittedName>
        <fullName evidence="3">Uncharacterized conserved protein</fullName>
    </submittedName>
</protein>
<feature type="domain" description="DUF1214" evidence="1">
    <location>
        <begin position="381"/>
        <end position="490"/>
    </location>
</feature>
<feature type="domain" description="DUF1254" evidence="2">
    <location>
        <begin position="114"/>
        <end position="245"/>
    </location>
</feature>
<dbReference type="OrthoDB" id="40820at2"/>
<evidence type="ECO:0000259" key="2">
    <source>
        <dbReference type="Pfam" id="PF06863"/>
    </source>
</evidence>
<dbReference type="Gene3D" id="2.60.120.600">
    <property type="entry name" value="Domain of unknown function DUF1214, C-terminal domain"/>
    <property type="match status" value="1"/>
</dbReference>
<accession>A0A1I2X865</accession>
<dbReference type="PANTHER" id="PTHR36509:SF2">
    <property type="entry name" value="BLL3101 PROTEIN"/>
    <property type="match status" value="1"/>
</dbReference>
<reference evidence="3 4" key="1">
    <citation type="submission" date="2016-10" db="EMBL/GenBank/DDBJ databases">
        <authorList>
            <person name="de Groot N.N."/>
        </authorList>
    </citation>
    <scope>NUCLEOTIDE SEQUENCE [LARGE SCALE GENOMIC DNA]</scope>
    <source>
        <strain evidence="3 4">CPCC 202808</strain>
    </source>
</reference>
<gene>
    <name evidence="3" type="ORF">SAMN05421678_11214</name>
</gene>
<dbReference type="InterPro" id="IPR010679">
    <property type="entry name" value="DUF1254"/>
</dbReference>
<proteinExistence type="predicted"/>
<dbReference type="Proteomes" id="UP000199052">
    <property type="component" value="Unassembled WGS sequence"/>
</dbReference>
<dbReference type="SUPFAM" id="SSF160935">
    <property type="entry name" value="VPA0735-like"/>
    <property type="match status" value="1"/>
</dbReference>
<sequence length="507" mass="56068">MSKERRDQPAGTGPDGFGAALTNAARVVTATGRAAVDVVLKPQAVIDTVRRMPAARRAGSQVLTGRIDDWRSEYAYTLGEQAFIYGFPYVYNAQIRYNWVTQPRDRTHIPYAAVNHFWHASSLLDATFRDVSCPNIDTLYSFAWVNLSNEPIILSHPDMGDRYFTFELVGITSDNFGYVGQRTTGSKAGQFALVGPGWSGDLPPDVARIEPAPSPWIVVVGRTLVADAADVANVRALQRQYRLTPLSQWGVPHARVPQRRNVLKPVSMTEDPLGPWKTLNAMLAENPPPEHHEVLLRQFAEIGVGPGLDVEDQPVAVKQSLARVAAIGTPLLQQQILSGDWATLVHGWRYPPPQVGRFGDDFLKRAAEQSLVGMTCNDPEEAVYLVNFDDADGVRLSGAHRYQLRFAPGCLPPVDAFWSLTAYDTDLNLIPNPVDRYAIGDRTTGLVYDSDGGLTLYMQAKSPGPDKEANWLPCTKEGEWFVVLRMYRPHPEVVDAVWHCPGITRVG</sequence>
<dbReference type="InterPro" id="IPR010621">
    <property type="entry name" value="DUF1214"/>
</dbReference>
<dbReference type="PANTHER" id="PTHR36509">
    <property type="entry name" value="BLL3101 PROTEIN"/>
    <property type="match status" value="1"/>
</dbReference>
<name>A0A1I2X865_9ACTN</name>